<feature type="binding site" evidence="17">
    <location>
        <begin position="428"/>
        <end position="432"/>
    </location>
    <ligand>
        <name>AMP</name>
        <dbReference type="ChEBI" id="CHEBI:456215"/>
    </ligand>
</feature>
<evidence type="ECO:0000256" key="18">
    <source>
        <dbReference type="HAMAP-Rule" id="MF_01966"/>
    </source>
</evidence>
<evidence type="ECO:0000256" key="9">
    <source>
        <dbReference type="ARBA" id="ARBA00022958"/>
    </source>
</evidence>
<reference evidence="22" key="1">
    <citation type="submission" date="2022-11" db="EMBL/GenBank/DDBJ databases">
        <title>Candidatus Alkanophaga archaea from heated hydrothermal vent sediment oxidize petroleum alkanes.</title>
        <authorList>
            <person name="Zehnle H."/>
            <person name="Laso-Perez R."/>
            <person name="Lipp J."/>
            <person name="Teske A."/>
            <person name="Wegener G."/>
        </authorList>
    </citation>
    <scope>NUCLEOTIDE SEQUENCE</scope>
    <source>
        <strain evidence="22">MCA70</strain>
    </source>
</reference>
<dbReference type="NCBIfam" id="TIGR00196">
    <property type="entry name" value="yjeF_cterm"/>
    <property type="match status" value="1"/>
</dbReference>
<dbReference type="InterPro" id="IPR004443">
    <property type="entry name" value="YjeF_N_dom"/>
</dbReference>
<comment type="caution">
    <text evidence="22">The sequence shown here is derived from an EMBL/GenBank/DDBJ whole genome shotgun (WGS) entry which is preliminary data.</text>
</comment>
<keyword evidence="5 18" id="KW-0479">Metal-binding</keyword>
<comment type="catalytic activity">
    <reaction evidence="16 17 19">
        <text>(6S)-NADPHX + ADP = AMP + phosphate + NADPH + H(+)</text>
        <dbReference type="Rhea" id="RHEA:32235"/>
        <dbReference type="ChEBI" id="CHEBI:15378"/>
        <dbReference type="ChEBI" id="CHEBI:43474"/>
        <dbReference type="ChEBI" id="CHEBI:57783"/>
        <dbReference type="ChEBI" id="CHEBI:64076"/>
        <dbReference type="ChEBI" id="CHEBI:456215"/>
        <dbReference type="ChEBI" id="CHEBI:456216"/>
        <dbReference type="EC" id="4.2.1.136"/>
    </reaction>
</comment>
<feature type="binding site" evidence="18">
    <location>
        <position position="167"/>
    </location>
    <ligand>
        <name>(6S)-NADPHX</name>
        <dbReference type="ChEBI" id="CHEBI:64076"/>
    </ligand>
</feature>
<evidence type="ECO:0000256" key="11">
    <source>
        <dbReference type="ARBA" id="ARBA00023235"/>
    </source>
</evidence>
<feature type="binding site" evidence="17">
    <location>
        <position position="457"/>
    </location>
    <ligand>
        <name>AMP</name>
        <dbReference type="ChEBI" id="CHEBI:456215"/>
    </ligand>
</feature>
<feature type="binding site" evidence="17">
    <location>
        <position position="391"/>
    </location>
    <ligand>
        <name>(6S)-NADPHX</name>
        <dbReference type="ChEBI" id="CHEBI:64076"/>
    </ligand>
</feature>
<dbReference type="PANTHER" id="PTHR12592">
    <property type="entry name" value="ATP-DEPENDENT (S)-NAD(P)H-HYDRATE DEHYDRATASE FAMILY MEMBER"/>
    <property type="match status" value="1"/>
</dbReference>
<comment type="cofactor">
    <cofactor evidence="18 19">
        <name>K(+)</name>
        <dbReference type="ChEBI" id="CHEBI:29103"/>
    </cofactor>
    <text evidence="18 19">Binds 1 potassium ion per subunit.</text>
</comment>
<dbReference type="Pfam" id="PF01256">
    <property type="entry name" value="Carb_kinase"/>
    <property type="match status" value="1"/>
</dbReference>
<gene>
    <name evidence="18" type="primary">nnrE</name>
    <name evidence="17" type="synonym">nnrD</name>
    <name evidence="22" type="ORF">OD816_000824</name>
</gene>
<feature type="domain" description="YjeF C-terminal" evidence="20">
    <location>
        <begin position="234"/>
        <end position="517"/>
    </location>
</feature>
<keyword evidence="13" id="KW-0511">Multifunctional enzyme</keyword>
<comment type="similarity">
    <text evidence="3 19">In the N-terminal section; belongs to the NnrE/AIBP family.</text>
</comment>
<comment type="cofactor">
    <cofactor evidence="17">
        <name>Mg(2+)</name>
        <dbReference type="ChEBI" id="CHEBI:18420"/>
    </cofactor>
</comment>
<evidence type="ECO:0000256" key="10">
    <source>
        <dbReference type="ARBA" id="ARBA00023027"/>
    </source>
</evidence>
<evidence type="ECO:0000256" key="2">
    <source>
        <dbReference type="ARBA" id="ARBA00000909"/>
    </source>
</evidence>
<keyword evidence="7 17" id="KW-0067">ATP-binding</keyword>
<dbReference type="Gene3D" id="3.40.1190.20">
    <property type="match status" value="1"/>
</dbReference>
<keyword evidence="9 18" id="KW-0630">Potassium</keyword>
<comment type="function">
    <text evidence="17">Catalyzes the dehydration of the S-form of NAD(P)HX at the expense of ADP, which is converted to AMP. Together with NAD(P)HX epimerase, which catalyzes the epimerization of the S- and R-forms, the enzyme allows the repair of both epimers of NAD(P)HX, a damaged form of NAD(P)H that is a result of enzymatic or heat-dependent hydration.</text>
</comment>
<comment type="caution">
    <text evidence="18">Lacks conserved residue(s) required for the propagation of feature annotation.</text>
</comment>
<dbReference type="EC" id="4.2.1.136" evidence="19"/>
<comment type="subunit">
    <text evidence="17">Homotetramer.</text>
</comment>
<evidence type="ECO:0000256" key="3">
    <source>
        <dbReference type="ARBA" id="ARBA00006001"/>
    </source>
</evidence>
<dbReference type="CDD" id="cd01171">
    <property type="entry name" value="YXKO-related"/>
    <property type="match status" value="1"/>
</dbReference>
<evidence type="ECO:0000256" key="1">
    <source>
        <dbReference type="ARBA" id="ARBA00000013"/>
    </source>
</evidence>
<feature type="domain" description="YjeF N-terminal" evidence="21">
    <location>
        <begin position="9"/>
        <end position="224"/>
    </location>
</feature>
<dbReference type="PANTHER" id="PTHR12592:SF0">
    <property type="entry name" value="ATP-DEPENDENT (S)-NAD(P)H-HYDRATE DEHYDRATASE"/>
    <property type="match status" value="1"/>
</dbReference>
<dbReference type="InterPro" id="IPR036652">
    <property type="entry name" value="YjeF_N_dom_sf"/>
</dbReference>
<dbReference type="Gene3D" id="3.40.50.10260">
    <property type="entry name" value="YjeF N-terminal domain"/>
    <property type="match status" value="1"/>
</dbReference>
<dbReference type="Pfam" id="PF03853">
    <property type="entry name" value="YjeF_N"/>
    <property type="match status" value="1"/>
</dbReference>
<evidence type="ECO:0000256" key="6">
    <source>
        <dbReference type="ARBA" id="ARBA00022741"/>
    </source>
</evidence>
<dbReference type="NCBIfam" id="TIGR00197">
    <property type="entry name" value="yjeF_nterm"/>
    <property type="match status" value="1"/>
</dbReference>
<evidence type="ECO:0000256" key="8">
    <source>
        <dbReference type="ARBA" id="ARBA00022857"/>
    </source>
</evidence>
<feature type="binding site" evidence="17">
    <location>
        <position position="458"/>
    </location>
    <ligand>
        <name>(6S)-NADPHX</name>
        <dbReference type="ChEBI" id="CHEBI:64076"/>
    </ligand>
</feature>
<evidence type="ECO:0000256" key="13">
    <source>
        <dbReference type="ARBA" id="ARBA00023268"/>
    </source>
</evidence>
<dbReference type="PROSITE" id="PS01050">
    <property type="entry name" value="YJEF_C_2"/>
    <property type="match status" value="1"/>
</dbReference>
<keyword evidence="10 17" id="KW-0520">NAD</keyword>
<dbReference type="PIRSF" id="PIRSF017184">
    <property type="entry name" value="Nnr"/>
    <property type="match status" value="1"/>
</dbReference>
<protein>
    <recommendedName>
        <fullName evidence="19">Bifunctional NAD(P)H-hydrate repair enzyme</fullName>
    </recommendedName>
    <alternativeName>
        <fullName evidence="19">Nicotinamide nucleotide repair protein</fullName>
    </alternativeName>
    <domain>
        <recommendedName>
            <fullName evidence="19">ADP-dependent (S)-NAD(P)H-hydrate dehydratase</fullName>
            <ecNumber evidence="19">4.2.1.136</ecNumber>
        </recommendedName>
        <alternativeName>
            <fullName evidence="19">ADP-dependent NAD(P)HX dehydratase</fullName>
        </alternativeName>
    </domain>
    <domain>
        <recommendedName>
            <fullName evidence="19">NAD(P)H-hydrate epimerase</fullName>
            <ecNumber evidence="19">5.1.99.6</ecNumber>
        </recommendedName>
    </domain>
</protein>
<dbReference type="GO" id="GO:0110051">
    <property type="term" value="P:metabolite repair"/>
    <property type="evidence" value="ECO:0007669"/>
    <property type="project" value="TreeGrafter"/>
</dbReference>
<accession>A0AAE3TFV0</accession>
<evidence type="ECO:0000256" key="19">
    <source>
        <dbReference type="PIRNR" id="PIRNR017184"/>
    </source>
</evidence>
<feature type="binding site" evidence="18">
    <location>
        <position position="60"/>
    </location>
    <ligand>
        <name>K(+)</name>
        <dbReference type="ChEBI" id="CHEBI:29103"/>
    </ligand>
</feature>
<evidence type="ECO:0000256" key="7">
    <source>
        <dbReference type="ARBA" id="ARBA00022840"/>
    </source>
</evidence>
<dbReference type="EC" id="5.1.99.6" evidence="19"/>
<evidence type="ECO:0000259" key="21">
    <source>
        <dbReference type="PROSITE" id="PS51385"/>
    </source>
</evidence>
<dbReference type="Proteomes" id="UP001144110">
    <property type="component" value="Unassembled WGS sequence"/>
</dbReference>
<name>A0AAE3TFV0_9BACT</name>
<comment type="catalytic activity">
    <reaction evidence="15 17 19">
        <text>(6S)-NADHX + ADP = AMP + phosphate + NADH + H(+)</text>
        <dbReference type="Rhea" id="RHEA:32223"/>
        <dbReference type="ChEBI" id="CHEBI:15378"/>
        <dbReference type="ChEBI" id="CHEBI:43474"/>
        <dbReference type="ChEBI" id="CHEBI:57945"/>
        <dbReference type="ChEBI" id="CHEBI:64074"/>
        <dbReference type="ChEBI" id="CHEBI:456215"/>
        <dbReference type="ChEBI" id="CHEBI:456216"/>
        <dbReference type="EC" id="4.2.1.136"/>
    </reaction>
</comment>
<organism evidence="22 23">
    <name type="scientific">Candidatus Thermodesulfobacterium syntrophicum</name>
    <dbReference type="NCBI Taxonomy" id="3060442"/>
    <lineage>
        <taxon>Bacteria</taxon>
        <taxon>Pseudomonadati</taxon>
        <taxon>Thermodesulfobacteriota</taxon>
        <taxon>Thermodesulfobacteria</taxon>
        <taxon>Thermodesulfobacteriales</taxon>
        <taxon>Thermodesulfobacteriaceae</taxon>
        <taxon>Thermodesulfobacterium</taxon>
    </lineage>
</organism>
<dbReference type="SUPFAM" id="SSF64153">
    <property type="entry name" value="YjeF N-terminal domain-like"/>
    <property type="match status" value="1"/>
</dbReference>
<dbReference type="InterPro" id="IPR017953">
    <property type="entry name" value="Carbohydrate_kinase_pred_CS"/>
</dbReference>
<evidence type="ECO:0000313" key="22">
    <source>
        <dbReference type="EMBL" id="MDF2953579.1"/>
    </source>
</evidence>
<comment type="similarity">
    <text evidence="18">Belongs to the NnrE/AIBP family.</text>
</comment>
<dbReference type="HAMAP" id="MF_01966">
    <property type="entry name" value="NADHX_epimerase"/>
    <property type="match status" value="1"/>
</dbReference>
<feature type="binding site" evidence="18">
    <location>
        <position position="130"/>
    </location>
    <ligand>
        <name>K(+)</name>
        <dbReference type="ChEBI" id="CHEBI:29103"/>
    </ligand>
</feature>
<dbReference type="GO" id="GO:0046496">
    <property type="term" value="P:nicotinamide nucleotide metabolic process"/>
    <property type="evidence" value="ECO:0007669"/>
    <property type="project" value="UniProtKB-UniRule"/>
</dbReference>
<dbReference type="HAMAP" id="MF_01965">
    <property type="entry name" value="NADHX_dehydratase"/>
    <property type="match status" value="1"/>
</dbReference>
<evidence type="ECO:0000256" key="14">
    <source>
        <dbReference type="ARBA" id="ARBA00025153"/>
    </source>
</evidence>
<dbReference type="GO" id="GO:0005524">
    <property type="term" value="F:ATP binding"/>
    <property type="evidence" value="ECO:0007669"/>
    <property type="project" value="UniProtKB-UniRule"/>
</dbReference>
<keyword evidence="8 17" id="KW-0521">NADP</keyword>
<feature type="binding site" evidence="18">
    <location>
        <begin position="134"/>
        <end position="140"/>
    </location>
    <ligand>
        <name>(6S)-NADPHX</name>
        <dbReference type="ChEBI" id="CHEBI:64076"/>
    </ligand>
</feature>
<keyword evidence="12 17" id="KW-0456">Lyase</keyword>
<dbReference type="InterPro" id="IPR029056">
    <property type="entry name" value="Ribokinase-like"/>
</dbReference>
<evidence type="ECO:0000313" key="23">
    <source>
        <dbReference type="Proteomes" id="UP001144110"/>
    </source>
</evidence>
<evidence type="ECO:0000256" key="12">
    <source>
        <dbReference type="ARBA" id="ARBA00023239"/>
    </source>
</evidence>
<comment type="catalytic activity">
    <reaction evidence="2 18 19">
        <text>(6R)-NADPHX = (6S)-NADPHX</text>
        <dbReference type="Rhea" id="RHEA:32227"/>
        <dbReference type="ChEBI" id="CHEBI:64076"/>
        <dbReference type="ChEBI" id="CHEBI:64077"/>
        <dbReference type="EC" id="5.1.99.6"/>
    </reaction>
</comment>
<dbReference type="InterPro" id="IPR030677">
    <property type="entry name" value="Nnr"/>
</dbReference>
<sequence>MKVVTGFEMQELDNFIIHSLGIPAEVLMERAGLGVAENVSKYYPLERYKKVLVVCGPGNNGGDGMVCARYLWDKGYEVKVILLAKEERYKGEALINLKIIKNMDLSLEKAEEISQFKNLLKSYSPDIVIDAIFGTGLKRNVEGFFKDIIEKINEYKFKKAVKLVAVDISSGVCANTGQILGTAVKADLTVTFELPKIGHLFYPGKECTGVLEVVPIGFPKKVVEERGPEREYLDFNWAKKIFKPRKGYTHKGTFGHVLVLAGSRGKSGAGVLSALGALRGGAGLVTLASTKKLQKIYCSMVPEILTAGFEENEYGEISYKSLAEVLEIAKGKSVLVIGPGLGLSEEVKKLFFDLISQLDIPLVVDADALTLLSENPEALKAYKAPKVLTPHPGEAVKLLKISKEEVMKNRLECSKKLSEITNSIVVLKGPHSVVYSSNGRCGISSIDEPGLSQGGQGDVLSGLIGAFIAQKYEPFVATCLAVYLHGEAGKYLSKNKGPFGYTATDVAETIPAVLKELKNDRP</sequence>
<comment type="catalytic activity">
    <reaction evidence="1 18 19">
        <text>(6R)-NADHX = (6S)-NADHX</text>
        <dbReference type="Rhea" id="RHEA:32215"/>
        <dbReference type="ChEBI" id="CHEBI:64074"/>
        <dbReference type="ChEBI" id="CHEBI:64075"/>
        <dbReference type="EC" id="5.1.99.6"/>
    </reaction>
</comment>
<dbReference type="GO" id="GO:0052856">
    <property type="term" value="F:NAD(P)HX epimerase activity"/>
    <property type="evidence" value="ECO:0007669"/>
    <property type="project" value="UniProtKB-UniRule"/>
</dbReference>
<evidence type="ECO:0000256" key="5">
    <source>
        <dbReference type="ARBA" id="ARBA00022723"/>
    </source>
</evidence>
<dbReference type="GO" id="GO:0052855">
    <property type="term" value="F:ADP-dependent NAD(P)H-hydrate dehydratase activity"/>
    <property type="evidence" value="ECO:0007669"/>
    <property type="project" value="UniProtKB-UniRule"/>
</dbReference>
<evidence type="ECO:0000256" key="15">
    <source>
        <dbReference type="ARBA" id="ARBA00048238"/>
    </source>
</evidence>
<feature type="binding site" evidence="17">
    <location>
        <position position="340"/>
    </location>
    <ligand>
        <name>(6S)-NADPHX</name>
        <dbReference type="ChEBI" id="CHEBI:64076"/>
    </ligand>
</feature>
<proteinExistence type="inferred from homology"/>
<evidence type="ECO:0000259" key="20">
    <source>
        <dbReference type="PROSITE" id="PS51383"/>
    </source>
</evidence>
<dbReference type="EMBL" id="JAPHEG010000003">
    <property type="protein sequence ID" value="MDF2953579.1"/>
    <property type="molecule type" value="Genomic_DNA"/>
</dbReference>
<feature type="binding site" evidence="18">
    <location>
        <begin position="59"/>
        <end position="63"/>
    </location>
    <ligand>
        <name>(6S)-NADPHX</name>
        <dbReference type="ChEBI" id="CHEBI:64076"/>
    </ligand>
</feature>
<dbReference type="AlphaFoldDB" id="A0AAE3TFV0"/>
<dbReference type="PROSITE" id="PS51385">
    <property type="entry name" value="YJEF_N"/>
    <property type="match status" value="1"/>
</dbReference>
<comment type="function">
    <text evidence="14 19">Bifunctional enzyme that catalyzes the epimerization of the S- and R-forms of NAD(P)HX and the dehydration of the S-form of NAD(P)HX at the expense of ADP, which is converted to AMP. This allows the repair of both epimers of NAD(P)HX, a damaged form of NAD(P)H that is a result of enzymatic or heat-dependent hydration.</text>
</comment>
<dbReference type="SUPFAM" id="SSF53613">
    <property type="entry name" value="Ribokinase-like"/>
    <property type="match status" value="1"/>
</dbReference>
<keyword evidence="6 17" id="KW-0547">Nucleotide-binding</keyword>
<keyword evidence="11 18" id="KW-0413">Isomerase</keyword>
<comment type="similarity">
    <text evidence="17">Belongs to the NnrD/CARKD family.</text>
</comment>
<evidence type="ECO:0000256" key="4">
    <source>
        <dbReference type="ARBA" id="ARBA00009524"/>
    </source>
</evidence>
<feature type="binding site" evidence="17">
    <location>
        <position position="269"/>
    </location>
    <ligand>
        <name>(6S)-NADPHX</name>
        <dbReference type="ChEBI" id="CHEBI:64076"/>
    </ligand>
</feature>
<dbReference type="PROSITE" id="PS51383">
    <property type="entry name" value="YJEF_C_3"/>
    <property type="match status" value="1"/>
</dbReference>
<dbReference type="InterPro" id="IPR000631">
    <property type="entry name" value="CARKD"/>
</dbReference>
<feature type="binding site" evidence="18">
    <location>
        <position position="170"/>
    </location>
    <ligand>
        <name>K(+)</name>
        <dbReference type="ChEBI" id="CHEBI:29103"/>
    </ligand>
</feature>
<evidence type="ECO:0000256" key="16">
    <source>
        <dbReference type="ARBA" id="ARBA00049209"/>
    </source>
</evidence>
<dbReference type="GO" id="GO:0046872">
    <property type="term" value="F:metal ion binding"/>
    <property type="evidence" value="ECO:0007669"/>
    <property type="project" value="UniProtKB-UniRule"/>
</dbReference>
<evidence type="ECO:0000256" key="17">
    <source>
        <dbReference type="HAMAP-Rule" id="MF_01965"/>
    </source>
</evidence>
<comment type="similarity">
    <text evidence="4 19">In the C-terminal section; belongs to the NnrD/CARKD family.</text>
</comment>
<comment type="function">
    <text evidence="18">Catalyzes the epimerization of the S- and R-forms of NAD(P)HX, a damaged form of NAD(P)H that is a result of enzymatic or heat-dependent hydration. This is a prerequisite for the S-specific NAD(P)H-hydrate dehydratase to allow the repair of both epimers of NAD(P)HX.</text>
</comment>